<evidence type="ECO:0000256" key="2">
    <source>
        <dbReference type="ARBA" id="ARBA00022553"/>
    </source>
</evidence>
<evidence type="ECO:0000313" key="10">
    <source>
        <dbReference type="EMBL" id="CDR94178.1"/>
    </source>
</evidence>
<dbReference type="OMA" id="WSPPHHP"/>
<sequence>MSDNEIDTAMAEAARFARARNRLSISAEVFGQFNNPDSFEAPIHGKTGEQAERIKESLQKCFLFSSVDNRGINILVGAFEAHDVTAGTKIITQGDSGDKLYLVESGTAEFLKKSIDGNEQSLGKISEGGCFGELALMYNAPRACSVVAETDMKLWSLDRSTFNHIVRAAVIKKREKYDKLLRSVALLNKLDPYDRCRLADALKERTFVDEDIIVEGTTGTSLFMIMEGKAHAYCQGKLVKSYAEGGYFGEIALIAQTPRASTVKAEGKCVVVELERESCVNLLGPMEECLRNNLEEYHRVLESLNIENKNLASVKI</sequence>
<dbReference type="InterPro" id="IPR012198">
    <property type="entry name" value="cAMP_dep_PK_reg_su"/>
</dbReference>
<dbReference type="InterPro" id="IPR018490">
    <property type="entry name" value="cNMP-bd_dom_sf"/>
</dbReference>
<dbReference type="GO" id="GO:0005952">
    <property type="term" value="C:cAMP-dependent protein kinase complex"/>
    <property type="evidence" value="ECO:0007669"/>
    <property type="project" value="InterPro"/>
</dbReference>
<dbReference type="Proteomes" id="UP000033188">
    <property type="component" value="Chromosome 1"/>
</dbReference>
<feature type="coiled-coil region" evidence="8">
    <location>
        <begin position="287"/>
        <end position="314"/>
    </location>
</feature>
<dbReference type="PIRSF" id="PIRSF000548">
    <property type="entry name" value="PK_regulatory"/>
    <property type="match status" value="1"/>
</dbReference>
<feature type="domain" description="Cyclic nucleotide-binding" evidence="9">
    <location>
        <begin position="186"/>
        <end position="300"/>
    </location>
</feature>
<dbReference type="InterPro" id="IPR000595">
    <property type="entry name" value="cNMP-bd_dom"/>
</dbReference>
<dbReference type="GO" id="GO:0005829">
    <property type="term" value="C:cytosol"/>
    <property type="evidence" value="ECO:0007669"/>
    <property type="project" value="TreeGrafter"/>
</dbReference>
<protein>
    <submittedName>
        <fullName evidence="10">cAMP-dependent protein kinase regulatory subunit, putative</fullName>
    </submittedName>
</protein>
<gene>
    <name evidence="10" type="ORF">BBBOND_0104870</name>
</gene>
<feature type="binding site" evidence="7">
    <location>
        <position position="250"/>
    </location>
    <ligand>
        <name>3',5'-cyclic AMP</name>
        <dbReference type="ChEBI" id="CHEBI:58165"/>
        <label>2</label>
    </ligand>
</feature>
<name>A0A061D0I2_BABBI</name>
<feature type="domain" description="Cyclic nucleotide-binding" evidence="9">
    <location>
        <begin position="63"/>
        <end position="183"/>
    </location>
</feature>
<evidence type="ECO:0000256" key="3">
    <source>
        <dbReference type="ARBA" id="ARBA00022566"/>
    </source>
</evidence>
<dbReference type="InterPro" id="IPR014710">
    <property type="entry name" value="RmlC-like_jellyroll"/>
</dbReference>
<comment type="similarity">
    <text evidence="1">Belongs to the cAMP-dependent kinase regulatory chain family.</text>
</comment>
<keyword evidence="10" id="KW-0418">Kinase</keyword>
<dbReference type="PROSITE" id="PS00888">
    <property type="entry name" value="CNMP_BINDING_1"/>
    <property type="match status" value="2"/>
</dbReference>
<keyword evidence="10" id="KW-0808">Transferase</keyword>
<dbReference type="SMART" id="SM00100">
    <property type="entry name" value="cNMP"/>
    <property type="match status" value="2"/>
</dbReference>
<dbReference type="KEGG" id="bbig:BBBOND_0104870"/>
<accession>A0A061D0I2</accession>
<dbReference type="STRING" id="5866.A0A061D0I2"/>
<dbReference type="OrthoDB" id="417078at2759"/>
<dbReference type="CDD" id="cd00038">
    <property type="entry name" value="CAP_ED"/>
    <property type="match status" value="2"/>
</dbReference>
<evidence type="ECO:0000313" key="11">
    <source>
        <dbReference type="Proteomes" id="UP000033188"/>
    </source>
</evidence>
<keyword evidence="8" id="KW-0175">Coiled coil</keyword>
<feature type="binding site" evidence="7">
    <location>
        <position position="259"/>
    </location>
    <ligand>
        <name>3',5'-cyclic AMP</name>
        <dbReference type="ChEBI" id="CHEBI:58165"/>
        <label>2</label>
    </ligand>
</feature>
<dbReference type="GO" id="GO:0034236">
    <property type="term" value="F:protein kinase A catalytic subunit binding"/>
    <property type="evidence" value="ECO:0007669"/>
    <property type="project" value="TreeGrafter"/>
</dbReference>
<dbReference type="RefSeq" id="XP_012766364.1">
    <property type="nucleotide sequence ID" value="XM_012910910.1"/>
</dbReference>
<dbReference type="InterPro" id="IPR050503">
    <property type="entry name" value="cAMP-dep_PK_reg_su-like"/>
</dbReference>
<evidence type="ECO:0000256" key="5">
    <source>
        <dbReference type="ARBA" id="ARBA00022741"/>
    </source>
</evidence>
<dbReference type="PANTHER" id="PTHR11635">
    <property type="entry name" value="CAMP-DEPENDENT PROTEIN KINASE REGULATORY CHAIN"/>
    <property type="match status" value="1"/>
</dbReference>
<keyword evidence="6 7" id="KW-0114">cAMP</keyword>
<dbReference type="GO" id="GO:0030552">
    <property type="term" value="F:cAMP binding"/>
    <property type="evidence" value="ECO:0007669"/>
    <property type="project" value="UniProtKB-KW"/>
</dbReference>
<evidence type="ECO:0000259" key="9">
    <source>
        <dbReference type="PROSITE" id="PS50042"/>
    </source>
</evidence>
<keyword evidence="11" id="KW-1185">Reference proteome</keyword>
<feature type="binding site" evidence="7">
    <location>
        <position position="133"/>
    </location>
    <ligand>
        <name>3',5'-cyclic AMP</name>
        <dbReference type="ChEBI" id="CHEBI:58165"/>
        <label>1</label>
    </ligand>
</feature>
<dbReference type="PRINTS" id="PR00103">
    <property type="entry name" value="CAMPKINASE"/>
</dbReference>
<proteinExistence type="inferred from homology"/>
<dbReference type="InterPro" id="IPR018488">
    <property type="entry name" value="cNMP-bd_CS"/>
</dbReference>
<dbReference type="Pfam" id="PF00027">
    <property type="entry name" value="cNMP_binding"/>
    <property type="match status" value="2"/>
</dbReference>
<dbReference type="Gene3D" id="2.60.120.10">
    <property type="entry name" value="Jelly Rolls"/>
    <property type="match status" value="2"/>
</dbReference>
<dbReference type="SUPFAM" id="SSF51206">
    <property type="entry name" value="cAMP-binding domain-like"/>
    <property type="match status" value="2"/>
</dbReference>
<evidence type="ECO:0000256" key="8">
    <source>
        <dbReference type="SAM" id="Coils"/>
    </source>
</evidence>
<dbReference type="PROSITE" id="PS50042">
    <property type="entry name" value="CNMP_BINDING_3"/>
    <property type="match status" value="2"/>
</dbReference>
<dbReference type="VEuPathDB" id="PiroplasmaDB:BBBOND_0104870"/>
<evidence type="ECO:0000256" key="7">
    <source>
        <dbReference type="PIRSR" id="PIRSR000548-1"/>
    </source>
</evidence>
<keyword evidence="3 7" id="KW-0116">cAMP-binding</keyword>
<dbReference type="GO" id="GO:0016301">
    <property type="term" value="F:kinase activity"/>
    <property type="evidence" value="ECO:0007669"/>
    <property type="project" value="UniProtKB-KW"/>
</dbReference>
<feature type="binding site" evidence="7">
    <location>
        <position position="142"/>
    </location>
    <ligand>
        <name>3',5'-cyclic AMP</name>
        <dbReference type="ChEBI" id="CHEBI:58165"/>
        <label>1</label>
    </ligand>
</feature>
<dbReference type="GeneID" id="24562719"/>
<keyword evidence="2" id="KW-0597">Phosphoprotein</keyword>
<dbReference type="GO" id="GO:0004862">
    <property type="term" value="F:cAMP-dependent protein kinase inhibitor activity"/>
    <property type="evidence" value="ECO:0007669"/>
    <property type="project" value="TreeGrafter"/>
</dbReference>
<keyword evidence="4" id="KW-0677">Repeat</keyword>
<reference evidence="11" key="1">
    <citation type="journal article" date="2014" name="Nucleic Acids Res.">
        <title>The evolutionary dynamics of variant antigen genes in Babesia reveal a history of genomic innovation underlying host-parasite interaction.</title>
        <authorList>
            <person name="Jackson A.P."/>
            <person name="Otto T.D."/>
            <person name="Darby A."/>
            <person name="Ramaprasad A."/>
            <person name="Xia D."/>
            <person name="Echaide I.E."/>
            <person name="Farber M."/>
            <person name="Gahlot S."/>
            <person name="Gamble J."/>
            <person name="Gupta D."/>
            <person name="Gupta Y."/>
            <person name="Jackson L."/>
            <person name="Malandrin L."/>
            <person name="Malas T.B."/>
            <person name="Moussa E."/>
            <person name="Nair M."/>
            <person name="Reid A.J."/>
            <person name="Sanders M."/>
            <person name="Sharma J."/>
            <person name="Tracey A."/>
            <person name="Quail M.A."/>
            <person name="Weir W."/>
            <person name="Wastling J.M."/>
            <person name="Hall N."/>
            <person name="Willadsen P."/>
            <person name="Lingelbach K."/>
            <person name="Shiels B."/>
            <person name="Tait A."/>
            <person name="Berriman M."/>
            <person name="Allred D.R."/>
            <person name="Pain A."/>
        </authorList>
    </citation>
    <scope>NUCLEOTIDE SEQUENCE [LARGE SCALE GENOMIC DNA]</scope>
    <source>
        <strain evidence="11">Bond</strain>
    </source>
</reference>
<evidence type="ECO:0000256" key="4">
    <source>
        <dbReference type="ARBA" id="ARBA00022737"/>
    </source>
</evidence>
<dbReference type="EMBL" id="LK391707">
    <property type="protein sequence ID" value="CDR94178.1"/>
    <property type="molecule type" value="Genomic_DNA"/>
</dbReference>
<evidence type="ECO:0000256" key="1">
    <source>
        <dbReference type="ARBA" id="ARBA00005753"/>
    </source>
</evidence>
<organism evidence="10 11">
    <name type="scientific">Babesia bigemina</name>
    <dbReference type="NCBI Taxonomy" id="5866"/>
    <lineage>
        <taxon>Eukaryota</taxon>
        <taxon>Sar</taxon>
        <taxon>Alveolata</taxon>
        <taxon>Apicomplexa</taxon>
        <taxon>Aconoidasida</taxon>
        <taxon>Piroplasmida</taxon>
        <taxon>Babesiidae</taxon>
        <taxon>Babesia</taxon>
    </lineage>
</organism>
<dbReference type="AlphaFoldDB" id="A0A061D0I2"/>
<dbReference type="PANTHER" id="PTHR11635:SF152">
    <property type="entry name" value="CAMP-DEPENDENT PROTEIN KINASE TYPE I REGULATORY SUBUNIT-RELATED"/>
    <property type="match status" value="1"/>
</dbReference>
<keyword evidence="5 7" id="KW-0547">Nucleotide-binding</keyword>
<evidence type="ECO:0000256" key="6">
    <source>
        <dbReference type="ARBA" id="ARBA00023149"/>
    </source>
</evidence>